<dbReference type="Proteomes" id="UP000318010">
    <property type="component" value="Unassembled WGS sequence"/>
</dbReference>
<dbReference type="RefSeq" id="WP_146269407.1">
    <property type="nucleotide sequence ID" value="NZ_VOEI01000001.1"/>
</dbReference>
<reference evidence="1 2" key="1">
    <citation type="submission" date="2019-07" db="EMBL/GenBank/DDBJ databases">
        <authorList>
            <person name="Kim J."/>
        </authorList>
    </citation>
    <scope>NUCLEOTIDE SEQUENCE [LARGE SCALE GENOMIC DNA]</scope>
    <source>
        <strain evidence="1 2">MJ1a</strain>
    </source>
</reference>
<evidence type="ECO:0000313" key="2">
    <source>
        <dbReference type="Proteomes" id="UP000318010"/>
    </source>
</evidence>
<sequence>MRLPLIITLACCAILTSCSKYQVNVISSTTGKEPNKETGNYEFENDSVRISYSFYGPDAPVTVNVYNKLNQPLYIDWQQSALVIGDKAVSYVPESISLKGNISAESYSYLRNNKGSIFNPTYTDGSVNAVANLPKTTTFLPPHTQSSNTTVRLTRGFIEVPDTAFHKIRMIERLQDTVALTKVNTALFTPDNSPLTFRSYLTTYTVADGKNIPVVYEDKFFISRTLKTNSDPKHLKEFSNQRGDYFINSKATGYGKTMAVVGAAAVIGTAGAITDSQNAKSK</sequence>
<protein>
    <submittedName>
        <fullName evidence="1">Uncharacterized protein</fullName>
    </submittedName>
</protein>
<evidence type="ECO:0000313" key="1">
    <source>
        <dbReference type="EMBL" id="TWR28615.1"/>
    </source>
</evidence>
<dbReference type="OrthoDB" id="948349at2"/>
<keyword evidence="2" id="KW-1185">Reference proteome</keyword>
<accession>A0A563UB87</accession>
<dbReference type="EMBL" id="VOEI01000001">
    <property type="protein sequence ID" value="TWR28615.1"/>
    <property type="molecule type" value="Genomic_DNA"/>
</dbReference>
<proteinExistence type="predicted"/>
<dbReference type="PROSITE" id="PS51257">
    <property type="entry name" value="PROKAR_LIPOPROTEIN"/>
    <property type="match status" value="1"/>
</dbReference>
<gene>
    <name evidence="1" type="ORF">FPZ42_05235</name>
</gene>
<name>A0A563UB87_9SPHI</name>
<organism evidence="1 2">
    <name type="scientific">Mucilaginibacter achroorhodeus</name>
    <dbReference type="NCBI Taxonomy" id="2599294"/>
    <lineage>
        <taxon>Bacteria</taxon>
        <taxon>Pseudomonadati</taxon>
        <taxon>Bacteroidota</taxon>
        <taxon>Sphingobacteriia</taxon>
        <taxon>Sphingobacteriales</taxon>
        <taxon>Sphingobacteriaceae</taxon>
        <taxon>Mucilaginibacter</taxon>
    </lineage>
</organism>
<comment type="caution">
    <text evidence="1">The sequence shown here is derived from an EMBL/GenBank/DDBJ whole genome shotgun (WGS) entry which is preliminary data.</text>
</comment>
<dbReference type="AlphaFoldDB" id="A0A563UB87"/>